<evidence type="ECO:0000313" key="3">
    <source>
        <dbReference type="Proteomes" id="UP001633002"/>
    </source>
</evidence>
<accession>A0ABD3HBF9</accession>
<sequence length="117" mass="13173">MTRPLRPKYPSDSQNYHELPKPGHAHTDSDGDIDEDGQSNDGESQGSDEDMTIDHGAVAADSEEEDLEISCCFSQVQSNVETTLTLYPDATYAFWSKGKIIEFIHKFYVYALRRIVV</sequence>
<evidence type="ECO:0000256" key="1">
    <source>
        <dbReference type="SAM" id="MobiDB-lite"/>
    </source>
</evidence>
<keyword evidence="3" id="KW-1185">Reference proteome</keyword>
<comment type="caution">
    <text evidence="2">The sequence shown here is derived from an EMBL/GenBank/DDBJ whole genome shotgun (WGS) entry which is preliminary data.</text>
</comment>
<feature type="region of interest" description="Disordered" evidence="1">
    <location>
        <begin position="1"/>
        <end position="63"/>
    </location>
</feature>
<organism evidence="2 3">
    <name type="scientific">Riccia sorocarpa</name>
    <dbReference type="NCBI Taxonomy" id="122646"/>
    <lineage>
        <taxon>Eukaryota</taxon>
        <taxon>Viridiplantae</taxon>
        <taxon>Streptophyta</taxon>
        <taxon>Embryophyta</taxon>
        <taxon>Marchantiophyta</taxon>
        <taxon>Marchantiopsida</taxon>
        <taxon>Marchantiidae</taxon>
        <taxon>Marchantiales</taxon>
        <taxon>Ricciaceae</taxon>
        <taxon>Riccia</taxon>
    </lineage>
</organism>
<name>A0ABD3HBF9_9MARC</name>
<gene>
    <name evidence="2" type="ORF">R1sor_014101</name>
</gene>
<feature type="compositionally biased region" description="Basic and acidic residues" evidence="1">
    <location>
        <begin position="18"/>
        <end position="29"/>
    </location>
</feature>
<dbReference type="Proteomes" id="UP001633002">
    <property type="component" value="Unassembled WGS sequence"/>
</dbReference>
<dbReference type="AlphaFoldDB" id="A0ABD3HBF9"/>
<proteinExistence type="predicted"/>
<dbReference type="EMBL" id="JBJQOH010000004">
    <property type="protein sequence ID" value="KAL3687792.1"/>
    <property type="molecule type" value="Genomic_DNA"/>
</dbReference>
<evidence type="ECO:0000313" key="2">
    <source>
        <dbReference type="EMBL" id="KAL3687792.1"/>
    </source>
</evidence>
<protein>
    <submittedName>
        <fullName evidence="2">Uncharacterized protein</fullName>
    </submittedName>
</protein>
<reference evidence="2 3" key="1">
    <citation type="submission" date="2024-09" db="EMBL/GenBank/DDBJ databases">
        <title>Chromosome-scale assembly of Riccia sorocarpa.</title>
        <authorList>
            <person name="Paukszto L."/>
        </authorList>
    </citation>
    <scope>NUCLEOTIDE SEQUENCE [LARGE SCALE GENOMIC DNA]</scope>
    <source>
        <strain evidence="2">LP-2024</strain>
        <tissue evidence="2">Aerial parts of the thallus</tissue>
    </source>
</reference>